<dbReference type="SUPFAM" id="SSF54373">
    <property type="entry name" value="FAD-linked reductases, C-terminal domain"/>
    <property type="match status" value="1"/>
</dbReference>
<dbReference type="EMBL" id="JAQZSM010000003">
    <property type="protein sequence ID" value="MDD7970327.1"/>
    <property type="molecule type" value="Genomic_DNA"/>
</dbReference>
<protein>
    <submittedName>
        <fullName evidence="7">FAD-dependent monooxygenase</fullName>
    </submittedName>
</protein>
<evidence type="ECO:0000313" key="7">
    <source>
        <dbReference type="EMBL" id="MDD7970327.1"/>
    </source>
</evidence>
<dbReference type="PANTHER" id="PTHR13789">
    <property type="entry name" value="MONOOXYGENASE"/>
    <property type="match status" value="1"/>
</dbReference>
<evidence type="ECO:0000259" key="6">
    <source>
        <dbReference type="Pfam" id="PF01494"/>
    </source>
</evidence>
<organism evidence="7 8">
    <name type="scientific">Roseinatronobacter alkalisoli</name>
    <dbReference type="NCBI Taxonomy" id="3028235"/>
    <lineage>
        <taxon>Bacteria</taxon>
        <taxon>Pseudomonadati</taxon>
        <taxon>Pseudomonadota</taxon>
        <taxon>Alphaproteobacteria</taxon>
        <taxon>Rhodobacterales</taxon>
        <taxon>Paracoccaceae</taxon>
        <taxon>Roseinatronobacter</taxon>
    </lineage>
</organism>
<evidence type="ECO:0000313" key="8">
    <source>
        <dbReference type="Proteomes" id="UP001431784"/>
    </source>
</evidence>
<dbReference type="InterPro" id="IPR002938">
    <property type="entry name" value="FAD-bd"/>
</dbReference>
<feature type="domain" description="FAD-binding" evidence="6">
    <location>
        <begin position="7"/>
        <end position="339"/>
    </location>
</feature>
<dbReference type="RefSeq" id="WP_274350947.1">
    <property type="nucleotide sequence ID" value="NZ_JAQZSM010000003.1"/>
</dbReference>
<keyword evidence="4" id="KW-0560">Oxidoreductase</keyword>
<keyword evidence="8" id="KW-1185">Reference proteome</keyword>
<proteinExistence type="predicted"/>
<sequence length="387" mass="41396">MALAGLEVIIIGGGIAGLCAAAALRQHGAQVLVLEQAGGFREVGAGLQISPNGARVLGALGLADGLAQCAMRSKAVVLRAGATGRQVMRLDLPDDGAGFHLVHRADLIALLAGALDGVETRFVAQVAQVSPDGPRPSVTLQGGETLAADLVLGADGLHSVLRPALQTGAVEAPFFTGQVAWRALIPEQPDCPAEAQVFMGPGRHLVSYPLHDGRLRNIVAVQTRRDWVAEGWNHPDNPANLRAAFAGFDGPVPGWLAQVEHVFLWGLFRHKVARNWHKGHAAILGDAAHPTLPFMAQGANMALEDAWQLVRCLQQAPIPAALAQYQTARHARVAKVIDAANRNARNYHLRQPLAQIAHAGLRLASRLRPDAPLRRFSWIYDFDVTHR</sequence>
<evidence type="ECO:0000256" key="1">
    <source>
        <dbReference type="ARBA" id="ARBA00001974"/>
    </source>
</evidence>
<evidence type="ECO:0000256" key="3">
    <source>
        <dbReference type="ARBA" id="ARBA00022827"/>
    </source>
</evidence>
<dbReference type="InterPro" id="IPR050493">
    <property type="entry name" value="FAD-dep_Monooxygenase_BioMet"/>
</dbReference>
<comment type="caution">
    <text evidence="7">The sequence shown here is derived from an EMBL/GenBank/DDBJ whole genome shotgun (WGS) entry which is preliminary data.</text>
</comment>
<keyword evidence="3" id="KW-0274">FAD</keyword>
<dbReference type="PANTHER" id="PTHR13789:SF318">
    <property type="entry name" value="GERANYLGERANYL DIPHOSPHATE REDUCTASE"/>
    <property type="match status" value="1"/>
</dbReference>
<reference evidence="7" key="1">
    <citation type="submission" date="2023-02" db="EMBL/GenBank/DDBJ databases">
        <title>Description of Roseinatronobacter alkalisoli sp. nov., an alkaliphilic bacerium isolated from soda soil.</title>
        <authorList>
            <person name="Wei W."/>
        </authorList>
    </citation>
    <scope>NUCLEOTIDE SEQUENCE</scope>
    <source>
        <strain evidence="7">HJB301</strain>
    </source>
</reference>
<evidence type="ECO:0000256" key="5">
    <source>
        <dbReference type="ARBA" id="ARBA00023033"/>
    </source>
</evidence>
<dbReference type="PRINTS" id="PR00420">
    <property type="entry name" value="RNGMNOXGNASE"/>
</dbReference>
<evidence type="ECO:0000256" key="2">
    <source>
        <dbReference type="ARBA" id="ARBA00022630"/>
    </source>
</evidence>
<dbReference type="Proteomes" id="UP001431784">
    <property type="component" value="Unassembled WGS sequence"/>
</dbReference>
<evidence type="ECO:0000256" key="4">
    <source>
        <dbReference type="ARBA" id="ARBA00023002"/>
    </source>
</evidence>
<gene>
    <name evidence="7" type="ORF">PUT78_04380</name>
</gene>
<keyword evidence="5 7" id="KW-0503">Monooxygenase</keyword>
<comment type="cofactor">
    <cofactor evidence="1">
        <name>FAD</name>
        <dbReference type="ChEBI" id="CHEBI:57692"/>
    </cofactor>
</comment>
<accession>A0ABT5T5E7</accession>
<dbReference type="InterPro" id="IPR036188">
    <property type="entry name" value="FAD/NAD-bd_sf"/>
</dbReference>
<dbReference type="Gene3D" id="3.50.50.60">
    <property type="entry name" value="FAD/NAD(P)-binding domain"/>
    <property type="match status" value="1"/>
</dbReference>
<name>A0ABT5T5E7_9RHOB</name>
<dbReference type="GO" id="GO:0004497">
    <property type="term" value="F:monooxygenase activity"/>
    <property type="evidence" value="ECO:0007669"/>
    <property type="project" value="UniProtKB-KW"/>
</dbReference>
<dbReference type="SUPFAM" id="SSF51905">
    <property type="entry name" value="FAD/NAD(P)-binding domain"/>
    <property type="match status" value="1"/>
</dbReference>
<keyword evidence="2" id="KW-0285">Flavoprotein</keyword>
<dbReference type="Pfam" id="PF01494">
    <property type="entry name" value="FAD_binding_3"/>
    <property type="match status" value="1"/>
</dbReference>